<comment type="subunit">
    <text evidence="2">Heterodimer of an alpha and a beta subunit.</text>
</comment>
<dbReference type="PANTHER" id="PTHR43153:SF1">
    <property type="entry name" value="ELECTRON TRANSFER FLAVOPROTEIN SUBUNIT ALPHA, MITOCHONDRIAL"/>
    <property type="match status" value="1"/>
</dbReference>
<dbReference type="PIRSF" id="PIRSF000089">
    <property type="entry name" value="Electra_flavoP_a"/>
    <property type="match status" value="1"/>
</dbReference>
<dbReference type="InterPro" id="IPR001308">
    <property type="entry name" value="ETF_a/FixB"/>
</dbReference>
<keyword evidence="6" id="KW-0249">Electron transport</keyword>
<reference evidence="10 11" key="1">
    <citation type="submission" date="2017-09" db="EMBL/GenBank/DDBJ databases">
        <title>Bacterial strain isolated from the female urinary microbiota.</title>
        <authorList>
            <person name="Thomas-White K."/>
            <person name="Kumar N."/>
            <person name="Forster S."/>
            <person name="Putonti C."/>
            <person name="Lawley T."/>
            <person name="Wolfe A.J."/>
        </authorList>
    </citation>
    <scope>NUCLEOTIDE SEQUENCE [LARGE SCALE GENOMIC DNA]</scope>
    <source>
        <strain evidence="10 11">UMB0792</strain>
    </source>
</reference>
<comment type="similarity">
    <text evidence="1">Belongs to the ETF alpha-subunit/FixB family.</text>
</comment>
<evidence type="ECO:0000256" key="1">
    <source>
        <dbReference type="ARBA" id="ARBA00005817"/>
    </source>
</evidence>
<evidence type="ECO:0000256" key="6">
    <source>
        <dbReference type="ARBA" id="ARBA00022982"/>
    </source>
</evidence>
<evidence type="ECO:0000256" key="8">
    <source>
        <dbReference type="PIRSR" id="PIRSR000089-1"/>
    </source>
</evidence>
<feature type="domain" description="Electron transfer flavoprotein alpha/beta-subunit N-terminal" evidence="9">
    <location>
        <begin position="3"/>
        <end position="191"/>
    </location>
</feature>
<dbReference type="InterPro" id="IPR014729">
    <property type="entry name" value="Rossmann-like_a/b/a_fold"/>
</dbReference>
<feature type="binding site" evidence="8">
    <location>
        <position position="282"/>
    </location>
    <ligand>
        <name>FAD</name>
        <dbReference type="ChEBI" id="CHEBI:57692"/>
    </ligand>
</feature>
<dbReference type="RefSeq" id="WP_102723773.1">
    <property type="nucleotide sequence ID" value="NZ_PNHG01000005.1"/>
</dbReference>
<gene>
    <name evidence="10" type="ORF">CJ203_04975</name>
</gene>
<dbReference type="EMBL" id="PNHG01000005">
    <property type="protein sequence ID" value="PMC64652.1"/>
    <property type="molecule type" value="Genomic_DNA"/>
</dbReference>
<evidence type="ECO:0000256" key="3">
    <source>
        <dbReference type="ARBA" id="ARBA00022448"/>
    </source>
</evidence>
<dbReference type="GO" id="GO:0009055">
    <property type="term" value="F:electron transfer activity"/>
    <property type="evidence" value="ECO:0007669"/>
    <property type="project" value="InterPro"/>
</dbReference>
<evidence type="ECO:0000256" key="7">
    <source>
        <dbReference type="ARBA" id="ARBA00025649"/>
    </source>
</evidence>
<organism evidence="10 11">
    <name type="scientific">Corynebacterium tuscaniense</name>
    <dbReference type="NCBI Taxonomy" id="302449"/>
    <lineage>
        <taxon>Bacteria</taxon>
        <taxon>Bacillati</taxon>
        <taxon>Actinomycetota</taxon>
        <taxon>Actinomycetes</taxon>
        <taxon>Mycobacteriales</taxon>
        <taxon>Corynebacteriaceae</taxon>
        <taxon>Corynebacterium</taxon>
    </lineage>
</organism>
<comment type="function">
    <text evidence="7">The electron transfer flavoprotein serves as a specific electron acceptor for other dehydrogenases. It transfers the electrons to the main respiratory chain via ETF-ubiquinone oxidoreductase (ETF dehydrogenase).</text>
</comment>
<evidence type="ECO:0000259" key="9">
    <source>
        <dbReference type="SMART" id="SM00893"/>
    </source>
</evidence>
<evidence type="ECO:0000256" key="4">
    <source>
        <dbReference type="ARBA" id="ARBA00022630"/>
    </source>
</evidence>
<feature type="binding site" evidence="8">
    <location>
        <begin position="244"/>
        <end position="248"/>
    </location>
    <ligand>
        <name>FAD</name>
        <dbReference type="ChEBI" id="CHEBI:57692"/>
    </ligand>
</feature>
<dbReference type="PANTHER" id="PTHR43153">
    <property type="entry name" value="ELECTRON TRANSFER FLAVOPROTEIN ALPHA"/>
    <property type="match status" value="1"/>
</dbReference>
<dbReference type="GO" id="GO:0050660">
    <property type="term" value="F:flavin adenine dinucleotide binding"/>
    <property type="evidence" value="ECO:0007669"/>
    <property type="project" value="InterPro"/>
</dbReference>
<name>A0A2N6T5R9_9CORY</name>
<evidence type="ECO:0000256" key="2">
    <source>
        <dbReference type="ARBA" id="ARBA00011355"/>
    </source>
</evidence>
<dbReference type="SUPFAM" id="SSF52402">
    <property type="entry name" value="Adenine nucleotide alpha hydrolases-like"/>
    <property type="match status" value="1"/>
</dbReference>
<keyword evidence="4" id="KW-0285">Flavoprotein</keyword>
<keyword evidence="5 8" id="KW-0274">FAD</keyword>
<dbReference type="Pfam" id="PF00766">
    <property type="entry name" value="ETF_alpha"/>
    <property type="match status" value="1"/>
</dbReference>
<dbReference type="SMART" id="SM00893">
    <property type="entry name" value="ETF"/>
    <property type="match status" value="1"/>
</dbReference>
<comment type="cofactor">
    <cofactor evidence="8">
        <name>FAD</name>
        <dbReference type="ChEBI" id="CHEBI:57692"/>
    </cofactor>
    <text evidence="8">Binds 1 FAD per dimer.</text>
</comment>
<evidence type="ECO:0000313" key="10">
    <source>
        <dbReference type="EMBL" id="PMC64652.1"/>
    </source>
</evidence>
<dbReference type="SUPFAM" id="SSF52467">
    <property type="entry name" value="DHS-like NAD/FAD-binding domain"/>
    <property type="match status" value="1"/>
</dbReference>
<protein>
    <submittedName>
        <fullName evidence="10">Electron transfer flavoprotein subunit alpha</fullName>
    </submittedName>
</protein>
<proteinExistence type="inferred from homology"/>
<feature type="binding site" evidence="8">
    <location>
        <begin position="261"/>
        <end position="268"/>
    </location>
    <ligand>
        <name>FAD</name>
        <dbReference type="ChEBI" id="CHEBI:57692"/>
    </ligand>
</feature>
<dbReference type="InterPro" id="IPR029035">
    <property type="entry name" value="DHS-like_NAD/FAD-binding_dom"/>
</dbReference>
<sequence length="317" mass="32058">MHVYVLVEHTGATLSPITGELITVARPLGVVSAVVVGAPGEAAALAPSLAELGAAQVIDASAADYTSRLITPEVDALQALGAANPAPIVIAATATGNEIAGRLAARLGAGVLTNVVGIAADRTAHHEIFGGAYKTTTAAGGSTPIYTLRPGSVKAVPEAAAGQLAPMPLPAATERDVRVTSFTPKVRGDRPELTQAATVVSGGRGIGDADGFRDYVEGLADELGAAVGSTRDIVDLGYADPETQVGQTGATVSPDLYIALGISGAIQHTSGMQTSGTIVAVNQDRDEPIFAISDIGVVADVEEFVPELIKALQARKQ</sequence>
<feature type="binding site" evidence="8">
    <location>
        <position position="204"/>
    </location>
    <ligand>
        <name>FAD</name>
        <dbReference type="ChEBI" id="CHEBI:57692"/>
    </ligand>
</feature>
<keyword evidence="3" id="KW-0813">Transport</keyword>
<comment type="caution">
    <text evidence="10">The sequence shown here is derived from an EMBL/GenBank/DDBJ whole genome shotgun (WGS) entry which is preliminary data.</text>
</comment>
<dbReference type="Gene3D" id="3.40.50.620">
    <property type="entry name" value="HUPs"/>
    <property type="match status" value="1"/>
</dbReference>
<dbReference type="InterPro" id="IPR018206">
    <property type="entry name" value="ETF_asu_C_CS"/>
</dbReference>
<feature type="binding site" evidence="8">
    <location>
        <begin position="230"/>
        <end position="231"/>
    </location>
    <ligand>
        <name>FAD</name>
        <dbReference type="ChEBI" id="CHEBI:57692"/>
    </ligand>
</feature>
<dbReference type="GO" id="GO:0033539">
    <property type="term" value="P:fatty acid beta-oxidation using acyl-CoA dehydrogenase"/>
    <property type="evidence" value="ECO:0007669"/>
    <property type="project" value="TreeGrafter"/>
</dbReference>
<accession>A0A2N6T5R9</accession>
<dbReference type="AlphaFoldDB" id="A0A2N6T5R9"/>
<dbReference type="InterPro" id="IPR014731">
    <property type="entry name" value="ETF_asu_C"/>
</dbReference>
<keyword evidence="11" id="KW-1185">Reference proteome</keyword>
<dbReference type="Pfam" id="PF01012">
    <property type="entry name" value="ETF"/>
    <property type="match status" value="1"/>
</dbReference>
<dbReference type="Gene3D" id="3.40.50.1220">
    <property type="entry name" value="TPP-binding domain"/>
    <property type="match status" value="1"/>
</dbReference>
<evidence type="ECO:0000256" key="5">
    <source>
        <dbReference type="ARBA" id="ARBA00022827"/>
    </source>
</evidence>
<evidence type="ECO:0000313" key="11">
    <source>
        <dbReference type="Proteomes" id="UP000235836"/>
    </source>
</evidence>
<dbReference type="InterPro" id="IPR014730">
    <property type="entry name" value="ETF_a/b_N"/>
</dbReference>
<dbReference type="Proteomes" id="UP000235836">
    <property type="component" value="Unassembled WGS sequence"/>
</dbReference>
<dbReference type="PROSITE" id="PS00696">
    <property type="entry name" value="ETF_ALPHA"/>
    <property type="match status" value="1"/>
</dbReference>